<reference evidence="1" key="1">
    <citation type="submission" date="2014-11" db="EMBL/GenBank/DDBJ databases">
        <authorList>
            <person name="Amaro Gonzalez C."/>
        </authorList>
    </citation>
    <scope>NUCLEOTIDE SEQUENCE</scope>
</reference>
<sequence>MRVFQMCCDKVYVTILLGRRRSRRFSILYVL</sequence>
<dbReference type="EMBL" id="GBXM01029809">
    <property type="protein sequence ID" value="JAH78768.1"/>
    <property type="molecule type" value="Transcribed_RNA"/>
</dbReference>
<protein>
    <submittedName>
        <fullName evidence="1">Uncharacterized protein</fullName>
    </submittedName>
</protein>
<organism evidence="1">
    <name type="scientific">Anguilla anguilla</name>
    <name type="common">European freshwater eel</name>
    <name type="synonym">Muraena anguilla</name>
    <dbReference type="NCBI Taxonomy" id="7936"/>
    <lineage>
        <taxon>Eukaryota</taxon>
        <taxon>Metazoa</taxon>
        <taxon>Chordata</taxon>
        <taxon>Craniata</taxon>
        <taxon>Vertebrata</taxon>
        <taxon>Euteleostomi</taxon>
        <taxon>Actinopterygii</taxon>
        <taxon>Neopterygii</taxon>
        <taxon>Teleostei</taxon>
        <taxon>Anguilliformes</taxon>
        <taxon>Anguillidae</taxon>
        <taxon>Anguilla</taxon>
    </lineage>
</organism>
<accession>A0A0E9VNH9</accession>
<name>A0A0E9VNH9_ANGAN</name>
<reference evidence="1" key="2">
    <citation type="journal article" date="2015" name="Fish Shellfish Immunol.">
        <title>Early steps in the European eel (Anguilla anguilla)-Vibrio vulnificus interaction in the gills: Role of the RtxA13 toxin.</title>
        <authorList>
            <person name="Callol A."/>
            <person name="Pajuelo D."/>
            <person name="Ebbesson L."/>
            <person name="Teles M."/>
            <person name="MacKenzie S."/>
            <person name="Amaro C."/>
        </authorList>
    </citation>
    <scope>NUCLEOTIDE SEQUENCE</scope>
</reference>
<dbReference type="AlphaFoldDB" id="A0A0E9VNH9"/>
<proteinExistence type="predicted"/>
<evidence type="ECO:0000313" key="1">
    <source>
        <dbReference type="EMBL" id="JAH78768.1"/>
    </source>
</evidence>